<proteinExistence type="predicted"/>
<evidence type="ECO:0000259" key="7">
    <source>
        <dbReference type="Pfam" id="PF10091"/>
    </source>
</evidence>
<keyword evidence="4" id="KW-0812">Transmembrane</keyword>
<dbReference type="RefSeq" id="WP_087678564.1">
    <property type="nucleotide sequence ID" value="NZ_FUWV01000005.1"/>
</dbReference>
<feature type="domain" description="Glycosyl hydrolase 94 supersandwich" evidence="6">
    <location>
        <begin position="2103"/>
        <end position="2370"/>
    </location>
</feature>
<dbReference type="PANTHER" id="PTHR37469">
    <property type="entry name" value="CELLOBIONIC ACID PHOSPHORYLASE-RELATED"/>
    <property type="match status" value="1"/>
</dbReference>
<dbReference type="SUPFAM" id="SSF74650">
    <property type="entry name" value="Galactose mutarotase-like"/>
    <property type="match status" value="2"/>
</dbReference>
<dbReference type="InterPro" id="IPR052047">
    <property type="entry name" value="GH94_Enzymes"/>
</dbReference>
<dbReference type="Proteomes" id="UP000196365">
    <property type="component" value="Unassembled WGS sequence"/>
</dbReference>
<dbReference type="InterPro" id="IPR005194">
    <property type="entry name" value="Glyco_hydro_65_C"/>
</dbReference>
<organism evidence="9 10">
    <name type="scientific">Garciella nitratireducens DSM 15102</name>
    <dbReference type="NCBI Taxonomy" id="1121911"/>
    <lineage>
        <taxon>Bacteria</taxon>
        <taxon>Bacillati</taxon>
        <taxon>Bacillota</taxon>
        <taxon>Clostridia</taxon>
        <taxon>Eubacteriales</taxon>
        <taxon>Eubacteriaceae</taxon>
        <taxon>Garciella</taxon>
    </lineage>
</organism>
<dbReference type="InterPro" id="IPR037820">
    <property type="entry name" value="GH94N_NdvB"/>
</dbReference>
<dbReference type="EMBL" id="FUWV01000005">
    <property type="protein sequence ID" value="SJZ59076.1"/>
    <property type="molecule type" value="Genomic_DNA"/>
</dbReference>
<dbReference type="Gene3D" id="1.50.10.140">
    <property type="match status" value="2"/>
</dbReference>
<accession>A0A1T4LWR8</accession>
<protein>
    <submittedName>
        <fullName evidence="9">Cellobiose phosphorylase</fullName>
    </submittedName>
</protein>
<keyword evidence="1" id="KW-0328">Glycosyltransferase</keyword>
<dbReference type="Pfam" id="PF17167">
    <property type="entry name" value="Glyco_hydro_94"/>
    <property type="match status" value="1"/>
</dbReference>
<dbReference type="InterPro" id="IPR008928">
    <property type="entry name" value="6-hairpin_glycosidase_sf"/>
</dbReference>
<dbReference type="Gene3D" id="2.60.420.10">
    <property type="entry name" value="Maltose phosphorylase, domain 3"/>
    <property type="match status" value="1"/>
</dbReference>
<dbReference type="OrthoDB" id="9769991at2"/>
<dbReference type="GO" id="GO:0030246">
    <property type="term" value="F:carbohydrate binding"/>
    <property type="evidence" value="ECO:0007669"/>
    <property type="project" value="InterPro"/>
</dbReference>
<keyword evidence="4" id="KW-0472">Membrane</keyword>
<feature type="coiled-coil region" evidence="3">
    <location>
        <begin position="1237"/>
        <end position="1287"/>
    </location>
</feature>
<sequence length="2886" mass="336423">MMFLWIMILLLVGLFLYIYFNKNKENEEFFIETKDVLLTPEQLEHHGIRIAETHHLSSRQKTATCLKKRLNKNYREIFSVYTKFNEDTKKGVFISPASEWLLDNFYIIETQVQSILQNLTKERCHKLSTLNRNREPLKGIPRIYVLALELISHTDGRVEEQLILSFLNSYQKRKPLSIAELWALPLMLSMALVEKIHEICKEMEKSQQQLRKINQWESLERDSLLETIQQYIKNMEEVSPVFVESIVRLLRKKEVEGKKIQELFKESLEKWNMDLEEIIDLSYQQQATRKISIGNSITSLHDISTLDWKEIFEKLSLVEQILQEDPAQIYHQMDFESRDYYRHYVEKISKDCRVSESFVAKKAIECAKQMKEKKEANLKEKHVGYYLLDQGKAILYNKLGKKYSGKIKKPASFYTLPIVLLTIFIVVSFSIYHYLQYWITSYEKGIGALYWSIILGIFMIVPISDMVISLQNWILTRNIPPKFIPKLEFLQGVPKEYATLVVVPTLLPDQNKVKEMIEQLEVHYLANREKNFYFAIAGDFKDAPEKDLPQDQKIIFTAQEMIKNLNKKYKEEKFFFFHRKRVYNRQQKSFMGWERKRGALLELNQLLRGEENTSYQFVIGDIQKLPYIRYIITLDADTKLPLEEGKKLVGAMAHPLNRPILDKEEKIVLEGYGFIQPRISLDIESVNKTAFGRIFAGQGGMDPYTTAVSDVYQDLFGEGIFTGKGIYDINIFQKCLKDTFPDNRILSHDLLEGSYIRTGLATDIQVIDGYPAKYSAYMKRLHRWVRGDWQIIPWLFNRVRNRKGEEIENPINNLSKWKILDNIRRSLVSITTWCLLLLGICFLKGNLFLWIGIPLITLFFPMIIGFMDYMILKYYKAPKEKLNGNMVFGFKASFYQGILRYVFLPYEVLIMLDAILRTLYRMYISKKNLLQWTTAAEIEKNLSNDFLSYLKRMKRVYGLVGAFILLTALFASNRLLLAILLSIPWMVSPWIAYKMSQEEIKQELLKQEEKETLNRLARKIWAFYEDFAGKEDHYLPPDNVQINPPNGVAHRTSPTNIGFLFMSILTARDFGFIGTSEMLDKVQKTLSTVKKLDTWKGHLYNWYDTKTLEVLHPYYISTVDSGNFISYLMTLRVGVQEYLEENLIDKSLINGLKQSLFLSGIQTDIILEKFKKQEKKKNLSLEDWKNFLKFMQDFDFTSQKERKDTYWEKKFYSDIEKYKEELERFFPKMILYQHSSIKEWDEEIEKIVERIQDHNDLRNLEKSYEKLINKLEKIDDSKREKQQLLQEVLYCQQQVQNSIREGEEAIEQIDEIIEVTDFYPLYHSKRQLFSIGYHVEQEKLTDSYYDLLASEARTTSYLSIVQNKIPKSHWFKLGRALTKVDGFRSLVSWTGTMFEYFMPALIMKTYQNTLLDETYKTAVKAQIKYGKERGVFWGTSESGYYDFDLSLNYQYKAFGVPELGLKRGLKSDMVISPYSTLLALPFAPKEAMENLYHLIEDGLEGRYGLYEAVDYTSKRLPPKKSKAVVKSFMAHHQGMSIMALDNVLYEGRMQKRFHKNPVIIAGESLLQEKVPLRVILANEYKDTIEPLDREKRHLEKMEIKRMIEGLEQKLPHCHILSNGSYRVMMTNEGSGYSALEDMQVTRWREDPLLDDYGSFVFLRNVKTNELWSNTYQPIKKKPDEYQVIFSEDKAEWIRIDGEIETHTEIIVSPEDPVEIRKITIINHASKEIELEFTSYAELVMADASADLAHPAFSNLFVRTEKMEDISAILASRRPREENSKTMWAFHSLLMEGEREEFLQYETSRYQFIGRGNSLSKAQGLYQPLQNSLGAVLDPIISLRSRIKVAAGENKSVLLITGMTQEKKQAEKLAKKYHDLWTIKQSFQLAKTKSQIQLAGLNREKKEIDLYQNMMAHILFYSPLKRKYQALLKANTKGQSNLWAYGISGDLPIVLISIQGLQEIDIIEEILGAHEYWRMKGLKVDLVILYEEEDSYYQPIQEAIKEKVLESHQSQLLDQPGGMFIRNAYLIAQEDKILLYTVARLIFKGKEGSIRSQLQELEKESSIPLPPLKEFSQSIEKYTNLEIEEREELFFYNGYGGFTYDGSEYVIELKKDKKTPAPWINVISNPDFGFQVSESGSGFVWGENSRENKITPWSNDPVSDPPGEILYMREEEDGSIWSPTPLPIREEEEYVIRHGRGYSEFHHDSHGIDQRLTMFVPLEDTIKVNILQLYNHTNKIRKLTLTYYIKPVLGVSPEMTNRFIVTEKEKETNSLLIKNTYQSEFPGRIVALGCSETIQSFTGDNEEFIGRGDLSNPAALRREALSQNIGGGFPPCGAIQIRVTLQPGEKKNIRFLLAYAKEVQEVQRLIKYYRNIHNAKNSLEETKNYWKYLLGKIQVSTPDASIDYLLNGWLLYQAISCRLWARSAFYQSGGAYGFRDQLQDTMNLLPVFPQATREQILINSAHQFKEGDVQHWWHPGPEEKGIRTRFSDDLLWLPLAVTEYIEQTQDDSILEEKVHFLEDELLEEGQDERYGIAKISKDKASVYEHCIRAIDYSLKFGEHGIPLMGSGDWNDGMNTVGNKGKGESVWLGWFLYLILQRFSKLCYQKKDKERAEYYLETAKTIAKNLEKNAWDGNWYRRAYFDDGTPLGSIENKECMIDSLAQSWSVISGGGDPKRSRQAMRSVEQYLVKEEEELILLFTPPFDEGDLHPGYIKGYVPGVRENGGQYTHGATWVIQALAMMGEGEKAWKYFYMINPINHSRTPMECATYKVEPYVMAADVYAVSPHIGRGGWTWYTGAAGWMYTIGMKHIIGLEVQGEKLRIHPCIPKDWKEYQIRYRYKSSLYEITVYNPKGVNYGVKEIKLEGEKIDQNYILLKEEKKHYKVEVILG</sequence>
<dbReference type="SMART" id="SM01068">
    <property type="entry name" value="CBM_X"/>
    <property type="match status" value="2"/>
</dbReference>
<feature type="transmembrane region" description="Helical" evidence="4">
    <location>
        <begin position="411"/>
        <end position="435"/>
    </location>
</feature>
<dbReference type="CDD" id="cd11753">
    <property type="entry name" value="GH94N_ChvB_NdvB_2_like"/>
    <property type="match status" value="1"/>
</dbReference>
<dbReference type="Pfam" id="PF10091">
    <property type="entry name" value="Glycoamylase"/>
    <property type="match status" value="1"/>
</dbReference>
<dbReference type="Pfam" id="PF03633">
    <property type="entry name" value="Glyco_hydro_65C"/>
    <property type="match status" value="1"/>
</dbReference>
<feature type="transmembrane region" description="Helical" evidence="4">
    <location>
        <begin position="956"/>
        <end position="987"/>
    </location>
</feature>
<feature type="domain" description="Glycosyl hydrolase 94 catalytic" evidence="8">
    <location>
        <begin position="2384"/>
        <end position="2809"/>
    </location>
</feature>
<dbReference type="SUPFAM" id="SSF48208">
    <property type="entry name" value="Six-hairpin glycosidases"/>
    <property type="match status" value="1"/>
</dbReference>
<evidence type="ECO:0000259" key="8">
    <source>
        <dbReference type="Pfam" id="PF17167"/>
    </source>
</evidence>
<dbReference type="InterPro" id="IPR012341">
    <property type="entry name" value="6hp_glycosidase-like_sf"/>
</dbReference>
<dbReference type="InterPro" id="IPR019282">
    <property type="entry name" value="Glycoamylase-like_cons_dom"/>
</dbReference>
<keyword evidence="4" id="KW-1133">Transmembrane helix</keyword>
<dbReference type="InterPro" id="IPR037824">
    <property type="entry name" value="GH94N_2_NdvB"/>
</dbReference>
<dbReference type="PANTHER" id="PTHR37469:SF2">
    <property type="entry name" value="CELLOBIONIC ACID PHOSPHORYLASE"/>
    <property type="match status" value="1"/>
</dbReference>
<evidence type="ECO:0000259" key="5">
    <source>
        <dbReference type="Pfam" id="PF03633"/>
    </source>
</evidence>
<dbReference type="GO" id="GO:0016757">
    <property type="term" value="F:glycosyltransferase activity"/>
    <property type="evidence" value="ECO:0007669"/>
    <property type="project" value="UniProtKB-KW"/>
</dbReference>
<dbReference type="InterPro" id="IPR033432">
    <property type="entry name" value="GH94_catalytic"/>
</dbReference>
<feature type="transmembrane region" description="Helical" evidence="4">
    <location>
        <begin position="447"/>
        <end position="468"/>
    </location>
</feature>
<keyword evidence="2" id="KW-0808">Transferase</keyword>
<keyword evidence="10" id="KW-1185">Reference proteome</keyword>
<dbReference type="CDD" id="cd11756">
    <property type="entry name" value="GH94N_ChvB_NdvB_1_like"/>
    <property type="match status" value="1"/>
</dbReference>
<evidence type="ECO:0000313" key="10">
    <source>
        <dbReference type="Proteomes" id="UP000196365"/>
    </source>
</evidence>
<evidence type="ECO:0000256" key="2">
    <source>
        <dbReference type="ARBA" id="ARBA00022679"/>
    </source>
</evidence>
<dbReference type="Gene3D" id="2.70.98.40">
    <property type="entry name" value="Glycoside hydrolase, family 65, N-terminal domain"/>
    <property type="match status" value="2"/>
</dbReference>
<gene>
    <name evidence="9" type="ORF">SAMN02745973_01114</name>
</gene>
<reference evidence="9 10" key="1">
    <citation type="submission" date="2017-02" db="EMBL/GenBank/DDBJ databases">
        <authorList>
            <person name="Peterson S.W."/>
        </authorList>
    </citation>
    <scope>NUCLEOTIDE SEQUENCE [LARGE SCALE GENOMIC DNA]</scope>
    <source>
        <strain evidence="9 10">DSM 15102</strain>
    </source>
</reference>
<dbReference type="InterPro" id="IPR010383">
    <property type="entry name" value="Glyco_hydrolase_94_b-supersand"/>
</dbReference>
<dbReference type="InterPro" id="IPR011013">
    <property type="entry name" value="Gal_mutarotase_sf_dom"/>
</dbReference>
<dbReference type="GO" id="GO:0005975">
    <property type="term" value="P:carbohydrate metabolic process"/>
    <property type="evidence" value="ECO:0007669"/>
    <property type="project" value="InterPro"/>
</dbReference>
<evidence type="ECO:0000256" key="1">
    <source>
        <dbReference type="ARBA" id="ARBA00022676"/>
    </source>
</evidence>
<keyword evidence="3" id="KW-0175">Coiled coil</keyword>
<dbReference type="Gene3D" id="1.50.10.10">
    <property type="match status" value="1"/>
</dbReference>
<feature type="domain" description="Glycosyl hydrolase 94 supersandwich" evidence="6">
    <location>
        <begin position="1605"/>
        <end position="1874"/>
    </location>
</feature>
<feature type="domain" description="Glycoside hydrolase family 65 C-terminal" evidence="5">
    <location>
        <begin position="2810"/>
        <end position="2856"/>
    </location>
</feature>
<evidence type="ECO:0000259" key="6">
    <source>
        <dbReference type="Pfam" id="PF06165"/>
    </source>
</evidence>
<evidence type="ECO:0000313" key="9">
    <source>
        <dbReference type="EMBL" id="SJZ59076.1"/>
    </source>
</evidence>
<feature type="transmembrane region" description="Helical" evidence="4">
    <location>
        <begin position="826"/>
        <end position="845"/>
    </location>
</feature>
<feature type="transmembrane region" description="Helical" evidence="4">
    <location>
        <begin position="851"/>
        <end position="872"/>
    </location>
</feature>
<feature type="domain" description="Glycoamylase-like" evidence="7">
    <location>
        <begin position="1344"/>
        <end position="1557"/>
    </location>
</feature>
<dbReference type="InterPro" id="IPR037018">
    <property type="entry name" value="GH65_N"/>
</dbReference>
<dbReference type="Pfam" id="PF06165">
    <property type="entry name" value="GH94_b-supersand"/>
    <property type="match status" value="2"/>
</dbReference>
<name>A0A1T4LWR8_9FIRM</name>
<evidence type="ECO:0000256" key="4">
    <source>
        <dbReference type="SAM" id="Phobius"/>
    </source>
</evidence>
<evidence type="ECO:0000256" key="3">
    <source>
        <dbReference type="SAM" id="Coils"/>
    </source>
</evidence>